<evidence type="ECO:0000256" key="11">
    <source>
        <dbReference type="ARBA" id="ARBA00022989"/>
    </source>
</evidence>
<organism evidence="16 17">
    <name type="scientific">Splendidivirga corallicola</name>
    <dbReference type="NCBI Taxonomy" id="3051826"/>
    <lineage>
        <taxon>Bacteria</taxon>
        <taxon>Pseudomonadati</taxon>
        <taxon>Bacteroidota</taxon>
        <taxon>Cytophagia</taxon>
        <taxon>Cytophagales</taxon>
        <taxon>Splendidivirgaceae</taxon>
        <taxon>Splendidivirga</taxon>
    </lineage>
</organism>
<dbReference type="Pfam" id="PF02518">
    <property type="entry name" value="HATPase_c"/>
    <property type="match status" value="1"/>
</dbReference>
<dbReference type="PROSITE" id="PS50109">
    <property type="entry name" value="HIS_KIN"/>
    <property type="match status" value="1"/>
</dbReference>
<dbReference type="InterPro" id="IPR036097">
    <property type="entry name" value="HisK_dim/P_sf"/>
</dbReference>
<dbReference type="PANTHER" id="PTHR45528:SF1">
    <property type="entry name" value="SENSOR HISTIDINE KINASE CPXA"/>
    <property type="match status" value="1"/>
</dbReference>
<evidence type="ECO:0000256" key="12">
    <source>
        <dbReference type="ARBA" id="ARBA00023012"/>
    </source>
</evidence>
<protein>
    <recommendedName>
        <fullName evidence="3">histidine kinase</fullName>
        <ecNumber evidence="3">2.7.13.3</ecNumber>
    </recommendedName>
</protein>
<keyword evidence="8" id="KW-0547">Nucleotide-binding</keyword>
<evidence type="ECO:0000256" key="14">
    <source>
        <dbReference type="SAM" id="Phobius"/>
    </source>
</evidence>
<dbReference type="SMART" id="SM00388">
    <property type="entry name" value="HisKA"/>
    <property type="match status" value="1"/>
</dbReference>
<accession>A0ABT8KK04</accession>
<dbReference type="PANTHER" id="PTHR45528">
    <property type="entry name" value="SENSOR HISTIDINE KINASE CPXA"/>
    <property type="match status" value="1"/>
</dbReference>
<dbReference type="SUPFAM" id="SSF47384">
    <property type="entry name" value="Homodimeric domain of signal transducing histidine kinase"/>
    <property type="match status" value="1"/>
</dbReference>
<dbReference type="Gene3D" id="3.30.565.10">
    <property type="entry name" value="Histidine kinase-like ATPase, C-terminal domain"/>
    <property type="match status" value="1"/>
</dbReference>
<keyword evidence="9 16" id="KW-0418">Kinase</keyword>
<dbReference type="InterPro" id="IPR003594">
    <property type="entry name" value="HATPase_dom"/>
</dbReference>
<dbReference type="Gene3D" id="1.10.287.130">
    <property type="match status" value="1"/>
</dbReference>
<dbReference type="GO" id="GO:0016301">
    <property type="term" value="F:kinase activity"/>
    <property type="evidence" value="ECO:0007669"/>
    <property type="project" value="UniProtKB-KW"/>
</dbReference>
<dbReference type="CDD" id="cd00082">
    <property type="entry name" value="HisKA"/>
    <property type="match status" value="1"/>
</dbReference>
<comment type="subcellular location">
    <subcellularLocation>
        <location evidence="2">Cell membrane</location>
        <topology evidence="2">Multi-pass membrane protein</topology>
    </subcellularLocation>
</comment>
<evidence type="ECO:0000259" key="15">
    <source>
        <dbReference type="PROSITE" id="PS50109"/>
    </source>
</evidence>
<dbReference type="InterPro" id="IPR036890">
    <property type="entry name" value="HATPase_C_sf"/>
</dbReference>
<proteinExistence type="predicted"/>
<dbReference type="InterPro" id="IPR005467">
    <property type="entry name" value="His_kinase_dom"/>
</dbReference>
<name>A0ABT8KK04_9BACT</name>
<keyword evidence="5" id="KW-0597">Phosphoprotein</keyword>
<evidence type="ECO:0000256" key="3">
    <source>
        <dbReference type="ARBA" id="ARBA00012438"/>
    </source>
</evidence>
<gene>
    <name evidence="16" type="ORF">QQ008_06710</name>
</gene>
<dbReference type="EC" id="2.7.13.3" evidence="3"/>
<comment type="caution">
    <text evidence="16">The sequence shown here is derived from an EMBL/GenBank/DDBJ whole genome shotgun (WGS) entry which is preliminary data.</text>
</comment>
<evidence type="ECO:0000256" key="1">
    <source>
        <dbReference type="ARBA" id="ARBA00000085"/>
    </source>
</evidence>
<dbReference type="InterPro" id="IPR003661">
    <property type="entry name" value="HisK_dim/P_dom"/>
</dbReference>
<sequence>MKLLNKITLVYLLCTLVVFAIGGIITFDIFKQEIALEEKRHLFEQMKILSRSISEGSLPDALNNEKIQIDSLGVLNIKERNVFSDTLVWHPWLKRMELNLKLTSWKKIDSVFYKITLHDIVVESDDIYDGVKKSLTRTYLLLLVVIVLLNILIYVWLFKPFNITLQKIRNFSLQDAESLDLPYSSTKEFAKLNDFIERMTEKVRNDYQTLKEFSENASHEMQTPLAIAKGKMELLMESGKLSNDQLELINAAYNSISKLSKLGNSLSLLTKIENKEFHNTEEIDLSQQVKQILFDFKELLDLKNIHLEQSIEENVRLNIHPHLADILLSNLFQNAIRHNIKSGTIWVKLDHQSLTISNTGVDPDIEPDQLFDRFKKGNQSAESLGLGLAIIKKICDVNNLRVKYDYVDGEHSLVISFNN</sequence>
<comment type="catalytic activity">
    <reaction evidence="1">
        <text>ATP + protein L-histidine = ADP + protein N-phospho-L-histidine.</text>
        <dbReference type="EC" id="2.7.13.3"/>
    </reaction>
</comment>
<dbReference type="SMART" id="SM00387">
    <property type="entry name" value="HATPase_c"/>
    <property type="match status" value="1"/>
</dbReference>
<keyword evidence="7 14" id="KW-0812">Transmembrane</keyword>
<evidence type="ECO:0000256" key="13">
    <source>
        <dbReference type="ARBA" id="ARBA00023136"/>
    </source>
</evidence>
<reference evidence="16" key="1">
    <citation type="submission" date="2023-06" db="EMBL/GenBank/DDBJ databases">
        <title>Genomic of Parafulvivirga corallium.</title>
        <authorList>
            <person name="Wang G."/>
        </authorList>
    </citation>
    <scope>NUCLEOTIDE SEQUENCE</scope>
    <source>
        <strain evidence="16">BMA10</strain>
    </source>
</reference>
<dbReference type="RefSeq" id="WP_346751070.1">
    <property type="nucleotide sequence ID" value="NZ_JAUJEA010000002.1"/>
</dbReference>
<dbReference type="Pfam" id="PF00512">
    <property type="entry name" value="HisKA"/>
    <property type="match status" value="1"/>
</dbReference>
<dbReference type="InterPro" id="IPR050398">
    <property type="entry name" value="HssS/ArlS-like"/>
</dbReference>
<evidence type="ECO:0000256" key="7">
    <source>
        <dbReference type="ARBA" id="ARBA00022692"/>
    </source>
</evidence>
<keyword evidence="13 14" id="KW-0472">Membrane</keyword>
<evidence type="ECO:0000256" key="10">
    <source>
        <dbReference type="ARBA" id="ARBA00022840"/>
    </source>
</evidence>
<dbReference type="Proteomes" id="UP001172082">
    <property type="component" value="Unassembled WGS sequence"/>
</dbReference>
<feature type="transmembrane region" description="Helical" evidence="14">
    <location>
        <begin position="139"/>
        <end position="158"/>
    </location>
</feature>
<evidence type="ECO:0000256" key="9">
    <source>
        <dbReference type="ARBA" id="ARBA00022777"/>
    </source>
</evidence>
<dbReference type="EMBL" id="JAUJEA010000002">
    <property type="protein sequence ID" value="MDN5201042.1"/>
    <property type="molecule type" value="Genomic_DNA"/>
</dbReference>
<evidence type="ECO:0000256" key="6">
    <source>
        <dbReference type="ARBA" id="ARBA00022679"/>
    </source>
</evidence>
<evidence type="ECO:0000256" key="2">
    <source>
        <dbReference type="ARBA" id="ARBA00004651"/>
    </source>
</evidence>
<keyword evidence="11 14" id="KW-1133">Transmembrane helix</keyword>
<evidence type="ECO:0000313" key="17">
    <source>
        <dbReference type="Proteomes" id="UP001172082"/>
    </source>
</evidence>
<evidence type="ECO:0000256" key="4">
    <source>
        <dbReference type="ARBA" id="ARBA00022475"/>
    </source>
</evidence>
<keyword evidence="12" id="KW-0902">Two-component regulatory system</keyword>
<evidence type="ECO:0000313" key="16">
    <source>
        <dbReference type="EMBL" id="MDN5201042.1"/>
    </source>
</evidence>
<evidence type="ECO:0000256" key="8">
    <source>
        <dbReference type="ARBA" id="ARBA00022741"/>
    </source>
</evidence>
<keyword evidence="4" id="KW-1003">Cell membrane</keyword>
<evidence type="ECO:0000256" key="5">
    <source>
        <dbReference type="ARBA" id="ARBA00022553"/>
    </source>
</evidence>
<feature type="domain" description="Histidine kinase" evidence="15">
    <location>
        <begin position="216"/>
        <end position="419"/>
    </location>
</feature>
<keyword evidence="6" id="KW-0808">Transferase</keyword>
<feature type="transmembrane region" description="Helical" evidence="14">
    <location>
        <begin position="6"/>
        <end position="30"/>
    </location>
</feature>
<keyword evidence="10" id="KW-0067">ATP-binding</keyword>
<keyword evidence="17" id="KW-1185">Reference proteome</keyword>
<dbReference type="SUPFAM" id="SSF55874">
    <property type="entry name" value="ATPase domain of HSP90 chaperone/DNA topoisomerase II/histidine kinase"/>
    <property type="match status" value="1"/>
</dbReference>